<feature type="compositionally biased region" description="Basic and acidic residues" evidence="1">
    <location>
        <begin position="1"/>
        <end position="29"/>
    </location>
</feature>
<feature type="region of interest" description="Disordered" evidence="1">
    <location>
        <begin position="1"/>
        <end position="39"/>
    </location>
</feature>
<protein>
    <submittedName>
        <fullName evidence="3">Uncharacterized protein LOC114446469</fullName>
    </submittedName>
</protein>
<keyword evidence="2" id="KW-1185">Reference proteome</keyword>
<proteinExistence type="predicted"/>
<dbReference type="GO" id="GO:0045143">
    <property type="term" value="P:homologous chromosome segregation"/>
    <property type="evidence" value="ECO:0007669"/>
    <property type="project" value="TreeGrafter"/>
</dbReference>
<dbReference type="InterPro" id="IPR034545">
    <property type="entry name" value="Meikin"/>
</dbReference>
<dbReference type="AlphaFoldDB" id="A0A6P7JLT1"/>
<dbReference type="OrthoDB" id="8443315at2759"/>
<feature type="compositionally biased region" description="Low complexity" evidence="1">
    <location>
        <begin position="119"/>
        <end position="132"/>
    </location>
</feature>
<evidence type="ECO:0000313" key="3">
    <source>
        <dbReference type="RefSeq" id="XP_028277914.1"/>
    </source>
</evidence>
<dbReference type="RefSeq" id="XP_028277914.1">
    <property type="nucleotide sequence ID" value="XM_028422113.1"/>
</dbReference>
<dbReference type="GO" id="GO:0010789">
    <property type="term" value="P:meiotic sister chromatid cohesion involved in meiosis I"/>
    <property type="evidence" value="ECO:0007669"/>
    <property type="project" value="TreeGrafter"/>
</dbReference>
<evidence type="ECO:0000256" key="1">
    <source>
        <dbReference type="SAM" id="MobiDB-lite"/>
    </source>
</evidence>
<reference evidence="3" key="1">
    <citation type="submission" date="2025-08" db="UniProtKB">
        <authorList>
            <consortium name="RefSeq"/>
        </authorList>
    </citation>
    <scope>IDENTIFICATION</scope>
</reference>
<dbReference type="PANTHER" id="PTHR38006">
    <property type="entry name" value="MEIOSIS-SPECIFIC KINETOCHORE PROTEIN"/>
    <property type="match status" value="1"/>
</dbReference>
<dbReference type="Proteomes" id="UP000515145">
    <property type="component" value="Chromosome 14"/>
</dbReference>
<dbReference type="GO" id="GO:0051754">
    <property type="term" value="P:meiotic sister chromatid cohesion, centromeric"/>
    <property type="evidence" value="ECO:0007669"/>
    <property type="project" value="InterPro"/>
</dbReference>
<feature type="region of interest" description="Disordered" evidence="1">
    <location>
        <begin position="69"/>
        <end position="154"/>
    </location>
</feature>
<organism evidence="2 3">
    <name type="scientific">Parambassis ranga</name>
    <name type="common">Indian glassy fish</name>
    <dbReference type="NCBI Taxonomy" id="210632"/>
    <lineage>
        <taxon>Eukaryota</taxon>
        <taxon>Metazoa</taxon>
        <taxon>Chordata</taxon>
        <taxon>Craniata</taxon>
        <taxon>Vertebrata</taxon>
        <taxon>Euteleostomi</taxon>
        <taxon>Actinopterygii</taxon>
        <taxon>Neopterygii</taxon>
        <taxon>Teleostei</taxon>
        <taxon>Neoteleostei</taxon>
        <taxon>Acanthomorphata</taxon>
        <taxon>Ovalentaria</taxon>
        <taxon>Ambassidae</taxon>
        <taxon>Parambassis</taxon>
    </lineage>
</organism>
<sequence>MGRYKRDGGLPNKRDTPVKPALRRQDKNRRPLPSSHYDALPEELEVKVYKPTTHQTAPALYKTVLHLRSSDNPSCKSSSPATAANDKSGYQISHPGQVTPTLKAFSGDQTPGKEPLAVTPSSSTDPDTTSSSDDNDEDCYSSDFTTSSSLPSPEIFRREIDGERLSLPFEEDSLDLHLHIKNSTLLDVSHAESIRMYHAPNLSAIIDVSKNLPENNFDISNPSEPEPETKTKTGLLKSDKAFETQSKLTKRKPILYRKKVWFKSPVVSETFRTNLTPATKLCTTEVKPDVDTPGVGVISFKEESLPLKVEIKRPVTTSPEKVSFFDFVDDKERDAFFQKMRERCAKLKNAALFPLTAAVHTKPSVTLDLSLEY</sequence>
<feature type="compositionally biased region" description="Polar residues" evidence="1">
    <location>
        <begin position="88"/>
        <end position="100"/>
    </location>
</feature>
<dbReference type="GO" id="GO:0016321">
    <property type="term" value="P:female meiosis chromosome segregation"/>
    <property type="evidence" value="ECO:0007669"/>
    <property type="project" value="TreeGrafter"/>
</dbReference>
<dbReference type="GO" id="GO:0007060">
    <property type="term" value="P:male meiosis chromosome segregation"/>
    <property type="evidence" value="ECO:0007669"/>
    <property type="project" value="TreeGrafter"/>
</dbReference>
<feature type="compositionally biased region" description="Low complexity" evidence="1">
    <location>
        <begin position="70"/>
        <end position="79"/>
    </location>
</feature>
<name>A0A6P7JLT1_9TELE</name>
<dbReference type="GO" id="GO:0000776">
    <property type="term" value="C:kinetochore"/>
    <property type="evidence" value="ECO:0007669"/>
    <property type="project" value="InterPro"/>
</dbReference>
<accession>A0A6P7JLT1</accession>
<gene>
    <name evidence="3" type="primary">LOC114446469</name>
</gene>
<evidence type="ECO:0000313" key="2">
    <source>
        <dbReference type="Proteomes" id="UP000515145"/>
    </source>
</evidence>
<dbReference type="GeneID" id="114446469"/>
<feature type="compositionally biased region" description="Low complexity" evidence="1">
    <location>
        <begin position="141"/>
        <end position="153"/>
    </location>
</feature>
<dbReference type="PANTHER" id="PTHR38006:SF1">
    <property type="entry name" value="MEIOSIS-SPECIFIC KINETOCHORE PROTEIN"/>
    <property type="match status" value="1"/>
</dbReference>
<dbReference type="InParanoid" id="A0A6P7JLT1"/>